<keyword evidence="1" id="KW-0812">Transmembrane</keyword>
<protein>
    <submittedName>
        <fullName evidence="2">Uncharacterized protein</fullName>
    </submittedName>
</protein>
<dbReference type="RefSeq" id="WP_343772258.1">
    <property type="nucleotide sequence ID" value="NZ_BAAAFF010000005.1"/>
</dbReference>
<evidence type="ECO:0000313" key="3">
    <source>
        <dbReference type="Proteomes" id="UP000566663"/>
    </source>
</evidence>
<name>A0A7W8HXJ7_9CAUL</name>
<reference evidence="2 3" key="1">
    <citation type="submission" date="2020-08" db="EMBL/GenBank/DDBJ databases">
        <title>Genomic Encyclopedia of Type Strains, Phase IV (KMG-IV): sequencing the most valuable type-strain genomes for metagenomic binning, comparative biology and taxonomic classification.</title>
        <authorList>
            <person name="Goeker M."/>
        </authorList>
    </citation>
    <scope>NUCLEOTIDE SEQUENCE [LARGE SCALE GENOMIC DNA]</scope>
    <source>
        <strain evidence="2 3">DSM 25335</strain>
    </source>
</reference>
<dbReference type="AlphaFoldDB" id="A0A7W8HXJ7"/>
<keyword evidence="3" id="KW-1185">Reference proteome</keyword>
<evidence type="ECO:0000256" key="1">
    <source>
        <dbReference type="SAM" id="Phobius"/>
    </source>
</evidence>
<dbReference type="EMBL" id="JACHFZ010000002">
    <property type="protein sequence ID" value="MBB5291723.1"/>
    <property type="molecule type" value="Genomic_DNA"/>
</dbReference>
<comment type="caution">
    <text evidence="2">The sequence shown here is derived from an EMBL/GenBank/DDBJ whole genome shotgun (WGS) entry which is preliminary data.</text>
</comment>
<sequence length="266" mass="29957">MIAHSWQQLAIKALTTAVLLLALAFYTQQTAGADGSLFSDEVTLVFLALAASGLIVLGVFFLQLLVIAPYQLWRAERRRFDLYKQEEAIRADSVRGEAESLIAQMRSEHAGFQKYYEQPLLLHKAQRVTNEANELERYVDLAMRTHGENQMLFKMNYTQERQATHAQYILPKITPYSPVPNLRLIGPVPAPPDIVKHEPILRHNPGGSGSGVVYLPGANEEFVLKMEAEFKKGDRWMAEMRAMIVKARAWAEDLNGMIDSGMARNA</sequence>
<gene>
    <name evidence="2" type="ORF">HNQ67_001237</name>
</gene>
<keyword evidence="1" id="KW-1133">Transmembrane helix</keyword>
<proteinExistence type="predicted"/>
<accession>A0A7W8HXJ7</accession>
<evidence type="ECO:0000313" key="2">
    <source>
        <dbReference type="EMBL" id="MBB5291723.1"/>
    </source>
</evidence>
<feature type="transmembrane region" description="Helical" evidence="1">
    <location>
        <begin position="42"/>
        <end position="70"/>
    </location>
</feature>
<keyword evidence="1" id="KW-0472">Membrane</keyword>
<organism evidence="2 3">
    <name type="scientific">Brevundimonas basaltis</name>
    <dbReference type="NCBI Taxonomy" id="472166"/>
    <lineage>
        <taxon>Bacteria</taxon>
        <taxon>Pseudomonadati</taxon>
        <taxon>Pseudomonadota</taxon>
        <taxon>Alphaproteobacteria</taxon>
        <taxon>Caulobacterales</taxon>
        <taxon>Caulobacteraceae</taxon>
        <taxon>Brevundimonas</taxon>
    </lineage>
</organism>
<dbReference type="Proteomes" id="UP000566663">
    <property type="component" value="Unassembled WGS sequence"/>
</dbReference>